<gene>
    <name evidence="13" type="ORF">E0L32_000397</name>
</gene>
<dbReference type="InterPro" id="IPR011032">
    <property type="entry name" value="GroES-like_sf"/>
</dbReference>
<evidence type="ECO:0000313" key="13">
    <source>
        <dbReference type="EMBL" id="TPX16063.1"/>
    </source>
</evidence>
<dbReference type="Pfam" id="PF00109">
    <property type="entry name" value="ketoacyl-synt"/>
    <property type="match status" value="1"/>
</dbReference>
<feature type="compositionally biased region" description="Polar residues" evidence="9">
    <location>
        <begin position="78"/>
        <end position="95"/>
    </location>
</feature>
<evidence type="ECO:0000259" key="11">
    <source>
        <dbReference type="PROSITE" id="PS52004"/>
    </source>
</evidence>
<protein>
    <submittedName>
        <fullName evidence="13">Uncharacterized protein</fullName>
    </submittedName>
</protein>
<dbReference type="GO" id="GO:0016491">
    <property type="term" value="F:oxidoreductase activity"/>
    <property type="evidence" value="ECO:0007669"/>
    <property type="project" value="UniProtKB-KW"/>
</dbReference>
<dbReference type="Gene3D" id="3.90.180.10">
    <property type="entry name" value="Medium-chain alcohol dehydrogenases, catalytic domain"/>
    <property type="match status" value="1"/>
</dbReference>
<dbReference type="InterPro" id="IPR020807">
    <property type="entry name" value="PKS_DH"/>
</dbReference>
<dbReference type="Pfam" id="PF16197">
    <property type="entry name" value="KAsynt_C_assoc"/>
    <property type="match status" value="1"/>
</dbReference>
<dbReference type="GO" id="GO:0031177">
    <property type="term" value="F:phosphopantetheine binding"/>
    <property type="evidence" value="ECO:0007669"/>
    <property type="project" value="InterPro"/>
</dbReference>
<dbReference type="PROSITE" id="PS52019">
    <property type="entry name" value="PKS_MFAS_DH"/>
    <property type="match status" value="1"/>
</dbReference>
<dbReference type="PROSITE" id="PS52004">
    <property type="entry name" value="KS3_2"/>
    <property type="match status" value="1"/>
</dbReference>
<dbReference type="SUPFAM" id="SSF51735">
    <property type="entry name" value="NAD(P)-binding Rossmann-fold domains"/>
    <property type="match status" value="2"/>
</dbReference>
<dbReference type="Pfam" id="PF08659">
    <property type="entry name" value="KR"/>
    <property type="match status" value="1"/>
</dbReference>
<dbReference type="InterPro" id="IPR057326">
    <property type="entry name" value="KR_dom"/>
</dbReference>
<dbReference type="Pfam" id="PF08240">
    <property type="entry name" value="ADH_N"/>
    <property type="match status" value="1"/>
</dbReference>
<dbReference type="InterPro" id="IPR016035">
    <property type="entry name" value="Acyl_Trfase/lysoPLipase"/>
</dbReference>
<dbReference type="SUPFAM" id="SSF52151">
    <property type="entry name" value="FabD/lysophospholipase-like"/>
    <property type="match status" value="1"/>
</dbReference>
<feature type="region of interest" description="C-terminal hotdog fold" evidence="8">
    <location>
        <begin position="1228"/>
        <end position="1366"/>
    </location>
</feature>
<comment type="caution">
    <text evidence="13">The sequence shown here is derived from an EMBL/GenBank/DDBJ whole genome shotgun (WGS) entry which is preliminary data.</text>
</comment>
<dbReference type="Pfam" id="PF00698">
    <property type="entry name" value="Acyl_transf_1"/>
    <property type="match status" value="1"/>
</dbReference>
<dbReference type="InterPro" id="IPR032821">
    <property type="entry name" value="PKS_assoc"/>
</dbReference>
<feature type="compositionally biased region" description="Basic and acidic residues" evidence="9">
    <location>
        <begin position="22"/>
        <end position="35"/>
    </location>
</feature>
<dbReference type="InterPro" id="IPR013154">
    <property type="entry name" value="ADH-like_N"/>
</dbReference>
<dbReference type="OrthoDB" id="329835at2759"/>
<dbReference type="SMART" id="SM00826">
    <property type="entry name" value="PKS_DH"/>
    <property type="match status" value="1"/>
</dbReference>
<dbReference type="PANTHER" id="PTHR43775">
    <property type="entry name" value="FATTY ACID SYNTHASE"/>
    <property type="match status" value="1"/>
</dbReference>
<dbReference type="EMBL" id="SKBQ01000001">
    <property type="protein sequence ID" value="TPX16063.1"/>
    <property type="molecule type" value="Genomic_DNA"/>
</dbReference>
<accession>A0A507B8P6</accession>
<proteinExistence type="predicted"/>
<dbReference type="InParanoid" id="A0A507B8P6"/>
<dbReference type="Pfam" id="PF14765">
    <property type="entry name" value="PS-DH"/>
    <property type="match status" value="1"/>
</dbReference>
<dbReference type="SUPFAM" id="SSF50129">
    <property type="entry name" value="GroES-like"/>
    <property type="match status" value="1"/>
</dbReference>
<keyword evidence="6" id="KW-0511">Multifunctional enzyme</keyword>
<dbReference type="GO" id="GO:0004315">
    <property type="term" value="F:3-oxoacyl-[acyl-carrier-protein] synthase activity"/>
    <property type="evidence" value="ECO:0007669"/>
    <property type="project" value="InterPro"/>
</dbReference>
<dbReference type="STRING" id="1093900.A0A507B8P6"/>
<feature type="active site" description="Proton donor; for dehydratase activity" evidence="8">
    <location>
        <position position="1286"/>
    </location>
</feature>
<dbReference type="CDD" id="cd00833">
    <property type="entry name" value="PKS"/>
    <property type="match status" value="1"/>
</dbReference>
<dbReference type="InterPro" id="IPR018201">
    <property type="entry name" value="Ketoacyl_synth_AS"/>
</dbReference>
<dbReference type="InterPro" id="IPR014030">
    <property type="entry name" value="Ketoacyl_synth_N"/>
</dbReference>
<dbReference type="SMART" id="SM00829">
    <property type="entry name" value="PKS_ER"/>
    <property type="match status" value="1"/>
</dbReference>
<dbReference type="Pfam" id="PF08242">
    <property type="entry name" value="Methyltransf_12"/>
    <property type="match status" value="1"/>
</dbReference>
<dbReference type="SMART" id="SM00823">
    <property type="entry name" value="PKS_PP"/>
    <property type="match status" value="1"/>
</dbReference>
<dbReference type="InterPro" id="IPR014031">
    <property type="entry name" value="Ketoacyl_synth_C"/>
</dbReference>
<dbReference type="InterPro" id="IPR020843">
    <property type="entry name" value="ER"/>
</dbReference>
<dbReference type="Gene3D" id="3.40.47.10">
    <property type="match status" value="1"/>
</dbReference>
<organism evidence="13 14">
    <name type="scientific">Thyridium curvatum</name>
    <dbReference type="NCBI Taxonomy" id="1093900"/>
    <lineage>
        <taxon>Eukaryota</taxon>
        <taxon>Fungi</taxon>
        <taxon>Dikarya</taxon>
        <taxon>Ascomycota</taxon>
        <taxon>Pezizomycotina</taxon>
        <taxon>Sordariomycetes</taxon>
        <taxon>Sordariomycetidae</taxon>
        <taxon>Thyridiales</taxon>
        <taxon>Thyridiaceae</taxon>
        <taxon>Thyridium</taxon>
    </lineage>
</organism>
<dbReference type="SUPFAM" id="SSF47336">
    <property type="entry name" value="ACP-like"/>
    <property type="match status" value="1"/>
</dbReference>
<evidence type="ECO:0000256" key="3">
    <source>
        <dbReference type="ARBA" id="ARBA00022679"/>
    </source>
</evidence>
<dbReference type="Pfam" id="PF21089">
    <property type="entry name" value="PKS_DH_N"/>
    <property type="match status" value="1"/>
</dbReference>
<keyword evidence="1" id="KW-0596">Phosphopantetheine</keyword>
<keyword evidence="4" id="KW-0521">NADP</keyword>
<dbReference type="GO" id="GO:1901336">
    <property type="term" value="P:lactone biosynthetic process"/>
    <property type="evidence" value="ECO:0007669"/>
    <property type="project" value="UniProtKB-ARBA"/>
</dbReference>
<dbReference type="Gene3D" id="3.40.366.10">
    <property type="entry name" value="Malonyl-Coenzyme A Acyl Carrier Protein, domain 2"/>
    <property type="match status" value="1"/>
</dbReference>
<dbReference type="RefSeq" id="XP_030997774.1">
    <property type="nucleotide sequence ID" value="XM_031138337.1"/>
</dbReference>
<dbReference type="InterPro" id="IPR020841">
    <property type="entry name" value="PKS_Beta-ketoAc_synthase_dom"/>
</dbReference>
<dbReference type="GO" id="GO:0044550">
    <property type="term" value="P:secondary metabolite biosynthetic process"/>
    <property type="evidence" value="ECO:0007669"/>
    <property type="project" value="TreeGrafter"/>
</dbReference>
<dbReference type="CDD" id="cd05195">
    <property type="entry name" value="enoyl_red"/>
    <property type="match status" value="1"/>
</dbReference>
<dbReference type="SMART" id="SM00822">
    <property type="entry name" value="PKS_KR"/>
    <property type="match status" value="1"/>
</dbReference>
<dbReference type="InterPro" id="IPR020806">
    <property type="entry name" value="PKS_PP-bd"/>
</dbReference>
<dbReference type="PANTHER" id="PTHR43775:SF28">
    <property type="entry name" value="SYNTHASE, PUTATIVE-RELATED"/>
    <property type="match status" value="1"/>
</dbReference>
<dbReference type="InterPro" id="IPR013968">
    <property type="entry name" value="PKS_KR"/>
</dbReference>
<dbReference type="InterPro" id="IPR036736">
    <property type="entry name" value="ACP-like_sf"/>
</dbReference>
<evidence type="ECO:0000256" key="9">
    <source>
        <dbReference type="SAM" id="MobiDB-lite"/>
    </source>
</evidence>
<evidence type="ECO:0000256" key="2">
    <source>
        <dbReference type="ARBA" id="ARBA00022553"/>
    </source>
</evidence>
<dbReference type="GeneID" id="41967844"/>
<dbReference type="Proteomes" id="UP000319257">
    <property type="component" value="Unassembled WGS sequence"/>
</dbReference>
<dbReference type="InterPro" id="IPR049551">
    <property type="entry name" value="PKS_DH_C"/>
</dbReference>
<dbReference type="Gene3D" id="3.40.50.720">
    <property type="entry name" value="NAD(P)-binding Rossmann-like Domain"/>
    <property type="match status" value="1"/>
</dbReference>
<evidence type="ECO:0000256" key="8">
    <source>
        <dbReference type="PROSITE-ProRule" id="PRU01363"/>
    </source>
</evidence>
<dbReference type="GO" id="GO:0006633">
    <property type="term" value="P:fatty acid biosynthetic process"/>
    <property type="evidence" value="ECO:0007669"/>
    <property type="project" value="InterPro"/>
</dbReference>
<feature type="active site" description="Proton acceptor; for dehydratase activity" evidence="8">
    <location>
        <position position="1121"/>
    </location>
</feature>
<dbReference type="Pfam" id="PF02801">
    <property type="entry name" value="Ketoacyl-synt_C"/>
    <property type="match status" value="1"/>
</dbReference>
<dbReference type="SMART" id="SM00825">
    <property type="entry name" value="PKS_KS"/>
    <property type="match status" value="1"/>
</dbReference>
<dbReference type="GO" id="GO:0004312">
    <property type="term" value="F:fatty acid synthase activity"/>
    <property type="evidence" value="ECO:0007669"/>
    <property type="project" value="TreeGrafter"/>
</dbReference>
<keyword evidence="7" id="KW-0012">Acyltransferase</keyword>
<dbReference type="InterPro" id="IPR013217">
    <property type="entry name" value="Methyltransf_12"/>
</dbReference>
<feature type="domain" description="Ketosynthase family 3 (KS3)" evidence="11">
    <location>
        <begin position="207"/>
        <end position="622"/>
    </location>
</feature>
<dbReference type="SUPFAM" id="SSF55048">
    <property type="entry name" value="Probable ACP-binding domain of malonyl-CoA ACP transacylase"/>
    <property type="match status" value="1"/>
</dbReference>
<dbReference type="Gene3D" id="1.10.1200.10">
    <property type="entry name" value="ACP-like"/>
    <property type="match status" value="1"/>
</dbReference>
<dbReference type="SMART" id="SM00827">
    <property type="entry name" value="PKS_AT"/>
    <property type="match status" value="1"/>
</dbReference>
<dbReference type="PROSITE" id="PS50075">
    <property type="entry name" value="CARRIER"/>
    <property type="match status" value="1"/>
</dbReference>
<dbReference type="InterPro" id="IPR042104">
    <property type="entry name" value="PKS_dehydratase_sf"/>
</dbReference>
<dbReference type="Pfam" id="PF00550">
    <property type="entry name" value="PP-binding"/>
    <property type="match status" value="1"/>
</dbReference>
<evidence type="ECO:0000313" key="14">
    <source>
        <dbReference type="Proteomes" id="UP000319257"/>
    </source>
</evidence>
<evidence type="ECO:0000259" key="12">
    <source>
        <dbReference type="PROSITE" id="PS52019"/>
    </source>
</evidence>
<feature type="region of interest" description="Disordered" evidence="9">
    <location>
        <begin position="1"/>
        <end position="123"/>
    </location>
</feature>
<evidence type="ECO:0000256" key="6">
    <source>
        <dbReference type="ARBA" id="ARBA00023268"/>
    </source>
</evidence>
<feature type="domain" description="PKS/mFAS DH" evidence="12">
    <location>
        <begin position="1089"/>
        <end position="1366"/>
    </location>
</feature>
<dbReference type="InterPro" id="IPR001227">
    <property type="entry name" value="Ac_transferase_dom_sf"/>
</dbReference>
<sequence>MEDTTSPKLDEQQYVILSSSEARPRDGQTADRDQLDLSAVPRALPEDGVARLHERKAKSSRLSAGSDGTIDSIESDQDITLSSQSNHQTAHLQDSNGHKTVEPAANGASDKEVQPEVSTVKVRDDNASGPEILTARNGVAPILNGLDTIKREIEVAVNGKGTNGVDAALALEQEAERVQVTQPATTNGSLEKGLANGGEHKKQIPAPEPIAICGMAMRYPGGVRTAEAFWDVIANGKDLRGPIPADRFNIDGFDGKLGRKGQVDTRHGYFLDEDLGLLDTSFFSMSKLEVEKTDPQQRLLLEVARECFDSAGETDYRGRLVGCYVGTFGEDWLHMQSREPQFTGGYNFSGDLMIANRLSYEYDLKGPSMVIKTGCSASLVGLHEACMSLQTGGCTSAIVAGTSLLMGPTIYSTMTSEGVLSPEGSCKTFDAEANGFARAEGINAVYLKRLEDAIRDGNPIRAVIRNSGTNSDGKSQGLLNPSSAAQEALMRKLYQDAGLNPADTPFIECHGTGTPTGDPIETHAVGNLFKDRGIYIGSSKPNFGHSEGASGLTGLIKAVLALENKTIPPNIKFGKPNPKIKFDEFNLAVPLKPVPWPTNRAERVSINSFGIGGTNAHCIVDSAKGYIPSYETNGFHSKAGSAAQLLVCSANSQDAVKKVVEQSVAYLQAHPERSDDLAYTLARRREPLPHRSFVVVTNGNVSEAAPSVKAPQQAAPLALVFTGQGAQWPQMGKQLLESDPIFQDDIKAMDDILAAAKIPPTWALEEELLRPKETSNVYRAELSQPLCTAVQLALVNSLRRAGIAPDAVVGHSSGEIAAAYAAGALSQREAILASYYRGLATKYQELKGGMAAVGLSAAETAEFLVDGVVVAAENSPSATTISGDLDKLEQVIAAVKSAKPDVLARKLQVDMAYHSHHMVALARHYLGLLQVEMEPGEDNDHRPKIPMFSSVTSQLYTQPLSPQYWVDNLVSPVKFLPAVNALLKELPQALFLEVGPHSQMAGPLRQICAEARASCNYISTMIRGADCAESFSSAVGQLWQQGVSVAFASLFPRGKVLTDLPLYPWDHSTKYWYESRIAKEWRFRQYGHHALLGQRIPELSELEPAWRCVLDLEDVPWLADHKVRDDIIFPFAGYISMAGEAIRQVSGVQTGYSVRHVIVPTALVLNVSKPVELLTSLRKRKLTDSAESEYWEFTISSYSGSTWMRHCEGTVKPTAERLAGSKEISSLPRKISASRWYKMLGHVGLNYGPEFQGMTSLQTSVTSSRAVGEITGKVEKPFLFHPATMDTCFQLVIAAAAQGLGRNLKHLVVPTLIEEIDVFPGTEHMIAEAWGSAGEADVGIECVAEGQVALRLRGVRLNPLEDDRDVSNKDVHAAARLEWYPDVDFMDVGPLFKPPTIDTDVKLTVEEMVLLCTLDSADRVEGLTAGQPHFDNFREWLHRERQRASDGTYPPIIRDTLPYTKLTKDERKAAILERADKICADPSFGDVARGIVRIWENTEDLFTGKKDTLEILMEDGVLTGIYNCISFGFSKFVKMLAISKPKLRILEVGAGTGGTTEMILRDLVSTSKNPLYSTYTFTDISAGFFPQATERFSYAPNMEYKVFDISACPFEQGYTPESYDLILAPNVVHATPSLYATLSNLQPLLKPGGQLVLTEVCAVARGPGYIFGNFSGWWMGEADGRKWEPYIFLDRWDAELKGAGFTGVDTAVVDAEEPYQYCAAIVSRTAAKQNNPELPAVTVLCETAEQQATQTLISHLQSQNIDVSVVRFGEGSLPAGQPVLATVDLETPFFDNITQERFEQFQALCREHADQKLLWLMPPTQINCTDPRHAPSLGAVRGAAAELGLPFHTLEISTAEEDFAGLVLKVLRKVHRMNDDNVFLRPDREYAVDNGVVKIPRFGAFDLEEEVRRKSATKSTAEKELAIGKPGLLETLHWVDVPAKTLGDDQVEIESRAVGLNFRDVMVAMGVLSFEGKHPLGIEVSGIVSRVGSNVKNVAVGDRVVGVALDGAFSTKAVVDSVLCTTLPESFSFEEAATIPCVYATALYALYTVGQLTSETSVLIHSACGGIGHAAVALCKAVGAEIFVTVGSEVKAQYAIDTYGLPRNRIFHSRDESFVAGVMRETNGQGVDIVLNSLSGKLLHASWKCVAEFGKLIELGKRDLVGFGKLDMEPFLMNRSYCCVDLAHMIQKKPKQVGKILDQVMDMCRDGRIKPMDSITLFEAADIEQTFRHLQKGDHIGKVVVRIPVDASLIPSTNASTVTKLDSEATYLLTGGLGGLGRAIAVWMAEHGARNFVFLSRSAGTTTSDQEFLHELRSLGCTAAAVAGKAQDMDAVKSAIALAPSPIKGVIHMAMVLRDQSFADMPHEDWCAAIEPKVNGAWNLHNALEGQKLDFFISTSSGVTTFADHSGQSNYSAANCFLEAFTIFRRSQGLPATVLNICPVDDVGFIADNNVARKKLRSQGLYFLTEKEFMDYMELLILNQLPDDIDCSKSGDNLAPWCANGNVVMGLRSEVPLDDPKCSTEWRRDCRMATYHNLRDSSSAGEGGSGSSNALKTFLASASNNPELLDGDEAVGYLAQEIGLKIFAFMMRDESEVDVSLSLAQIGMDSLMAIELRRWWKQTFALEISTLEIMGSGTLRQLGGVAAEGLKKKFAGEA</sequence>
<evidence type="ECO:0000256" key="7">
    <source>
        <dbReference type="ARBA" id="ARBA00023315"/>
    </source>
</evidence>
<dbReference type="InterPro" id="IPR049552">
    <property type="entry name" value="PKS_DH_N"/>
</dbReference>
<dbReference type="SUPFAM" id="SSF53335">
    <property type="entry name" value="S-adenosyl-L-methionine-dependent methyltransferases"/>
    <property type="match status" value="1"/>
</dbReference>
<keyword evidence="5" id="KW-0560">Oxidoreductase</keyword>
<dbReference type="InterPro" id="IPR036291">
    <property type="entry name" value="NAD(P)-bd_dom_sf"/>
</dbReference>
<keyword evidence="3" id="KW-0808">Transferase</keyword>
<keyword evidence="14" id="KW-1185">Reference proteome</keyword>
<dbReference type="InterPro" id="IPR050091">
    <property type="entry name" value="PKS_NRPS_Biosynth_Enz"/>
</dbReference>
<dbReference type="InterPro" id="IPR016039">
    <property type="entry name" value="Thiolase-like"/>
</dbReference>
<feature type="domain" description="Carrier" evidence="10">
    <location>
        <begin position="2570"/>
        <end position="2646"/>
    </location>
</feature>
<evidence type="ECO:0000256" key="1">
    <source>
        <dbReference type="ARBA" id="ARBA00022450"/>
    </source>
</evidence>
<feature type="region of interest" description="N-terminal hotdog fold" evidence="8">
    <location>
        <begin position="1089"/>
        <end position="1218"/>
    </location>
</feature>
<keyword evidence="2" id="KW-0597">Phosphoprotein</keyword>
<dbReference type="Gene3D" id="3.40.50.150">
    <property type="entry name" value="Vaccinia Virus protein VP39"/>
    <property type="match status" value="1"/>
</dbReference>
<evidence type="ECO:0000256" key="4">
    <source>
        <dbReference type="ARBA" id="ARBA00022857"/>
    </source>
</evidence>
<dbReference type="FunFam" id="3.40.50.720:FF:000209">
    <property type="entry name" value="Polyketide synthase Pks12"/>
    <property type="match status" value="1"/>
</dbReference>
<dbReference type="CDD" id="cd02440">
    <property type="entry name" value="AdoMet_MTases"/>
    <property type="match status" value="1"/>
</dbReference>
<dbReference type="InterPro" id="IPR016036">
    <property type="entry name" value="Malonyl_transacylase_ACP-bd"/>
</dbReference>
<dbReference type="InterPro" id="IPR009081">
    <property type="entry name" value="PP-bd_ACP"/>
</dbReference>
<dbReference type="InterPro" id="IPR029063">
    <property type="entry name" value="SAM-dependent_MTases_sf"/>
</dbReference>
<dbReference type="InterPro" id="IPR049900">
    <property type="entry name" value="PKS_mFAS_DH"/>
</dbReference>
<reference evidence="13 14" key="1">
    <citation type="submission" date="2019-06" db="EMBL/GenBank/DDBJ databases">
        <title>Draft genome sequence of the filamentous fungus Phialemoniopsis curvata isolated from diesel fuel.</title>
        <authorList>
            <person name="Varaljay V.A."/>
            <person name="Lyon W.J."/>
            <person name="Crouch A.L."/>
            <person name="Drake C.E."/>
            <person name="Hollomon J.M."/>
            <person name="Nadeau L.J."/>
            <person name="Nunn H.S."/>
            <person name="Stevenson B.S."/>
            <person name="Bojanowski C.L."/>
            <person name="Crookes-Goodson W.J."/>
        </authorList>
    </citation>
    <scope>NUCLEOTIDE SEQUENCE [LARGE SCALE GENOMIC DNA]</scope>
    <source>
        <strain evidence="13 14">D216</strain>
    </source>
</reference>
<evidence type="ECO:0000259" key="10">
    <source>
        <dbReference type="PROSITE" id="PS50075"/>
    </source>
</evidence>
<dbReference type="PROSITE" id="PS00606">
    <property type="entry name" value="KS3_1"/>
    <property type="match status" value="1"/>
</dbReference>
<dbReference type="InterPro" id="IPR014043">
    <property type="entry name" value="Acyl_transferase_dom"/>
</dbReference>
<dbReference type="Pfam" id="PF13602">
    <property type="entry name" value="ADH_zinc_N_2"/>
    <property type="match status" value="1"/>
</dbReference>
<name>A0A507B8P6_9PEZI</name>
<evidence type="ECO:0000256" key="5">
    <source>
        <dbReference type="ARBA" id="ARBA00023002"/>
    </source>
</evidence>
<dbReference type="Gene3D" id="3.10.129.110">
    <property type="entry name" value="Polyketide synthase dehydratase"/>
    <property type="match status" value="1"/>
</dbReference>
<dbReference type="SUPFAM" id="SSF53901">
    <property type="entry name" value="Thiolase-like"/>
    <property type="match status" value="1"/>
</dbReference>